<sequence>MPATKFPIGTLVTPKRKQLKPTAVQRKLLKRINGLERPISWNSRQIKSYAYPRRAKLTFAERLMFLLTEKGDWREYIHWQKLDEKNKTSSTHFILTSKCENASRDILFQNTFGISDFKRFHSKARNTDLQNNLCILEHKLMKSLRLRVKVNNIQLVRDSLNDYGVTLKMPDYSGDTDEEEDDDMPDGITRPLYKEKGEAKSNDSSATADNTAFIPTDDNNAGVAV</sequence>
<reference evidence="2" key="1">
    <citation type="submission" date="2020-06" db="EMBL/GenBank/DDBJ databases">
        <authorList>
            <consortium name="Plant Systems Biology data submission"/>
        </authorList>
    </citation>
    <scope>NUCLEOTIDE SEQUENCE</scope>
    <source>
        <strain evidence="2">D6</strain>
    </source>
</reference>
<feature type="compositionally biased region" description="Acidic residues" evidence="1">
    <location>
        <begin position="174"/>
        <end position="185"/>
    </location>
</feature>
<name>A0A9N8HQA0_9STRA</name>
<protein>
    <submittedName>
        <fullName evidence="2">Uncharacterized protein</fullName>
    </submittedName>
</protein>
<accession>A0A9N8HQA0</accession>
<comment type="caution">
    <text evidence="2">The sequence shown here is derived from an EMBL/GenBank/DDBJ whole genome shotgun (WGS) entry which is preliminary data.</text>
</comment>
<dbReference type="AlphaFoldDB" id="A0A9N8HQA0"/>
<dbReference type="EMBL" id="CAICTM010000963">
    <property type="protein sequence ID" value="CAB9518818.1"/>
    <property type="molecule type" value="Genomic_DNA"/>
</dbReference>
<evidence type="ECO:0000313" key="2">
    <source>
        <dbReference type="EMBL" id="CAB9518818.1"/>
    </source>
</evidence>
<dbReference type="Proteomes" id="UP001153069">
    <property type="component" value="Unassembled WGS sequence"/>
</dbReference>
<feature type="compositionally biased region" description="Basic and acidic residues" evidence="1">
    <location>
        <begin position="192"/>
        <end position="201"/>
    </location>
</feature>
<evidence type="ECO:0000313" key="3">
    <source>
        <dbReference type="Proteomes" id="UP001153069"/>
    </source>
</evidence>
<feature type="region of interest" description="Disordered" evidence="1">
    <location>
        <begin position="170"/>
        <end position="225"/>
    </location>
</feature>
<proteinExistence type="predicted"/>
<organism evidence="2 3">
    <name type="scientific">Seminavis robusta</name>
    <dbReference type="NCBI Taxonomy" id="568900"/>
    <lineage>
        <taxon>Eukaryota</taxon>
        <taxon>Sar</taxon>
        <taxon>Stramenopiles</taxon>
        <taxon>Ochrophyta</taxon>
        <taxon>Bacillariophyta</taxon>
        <taxon>Bacillariophyceae</taxon>
        <taxon>Bacillariophycidae</taxon>
        <taxon>Naviculales</taxon>
        <taxon>Naviculaceae</taxon>
        <taxon>Seminavis</taxon>
    </lineage>
</organism>
<gene>
    <name evidence="2" type="ORF">SEMRO_965_G225640.1</name>
</gene>
<keyword evidence="3" id="KW-1185">Reference proteome</keyword>
<evidence type="ECO:0000256" key="1">
    <source>
        <dbReference type="SAM" id="MobiDB-lite"/>
    </source>
</evidence>